<sequence length="300" mass="33945">MYSYLQDNKLLSPFQFGFRPKSSTEIALVDFTDSILENMDRGLFTGVVSIDLTRAFDTVDHGILYDKLKRAAFADTSVNWLESYLTNRTQVTAVGNIYSSAKSVHIAVPQGSVLGSLIFIIYVNDLPSCIKHCNVSLYADDTVIYFSSSDVSVVEDKLNSDLASLSRWLNKNLLTLNETKWDPSWYFVAIGRHRNTKFVLRRVLHFDVLRCRPALDEEELKLRRSFCNNIASVLELITLKILVSSAKAATFEFTMEEDRSLVYKRKSSGPRMEPCGTPDVTGSAVDVAPRTVVCCWRFFK</sequence>
<dbReference type="SUPFAM" id="SSF56672">
    <property type="entry name" value="DNA/RNA polymerases"/>
    <property type="match status" value="1"/>
</dbReference>
<dbReference type="Pfam" id="PF00078">
    <property type="entry name" value="RVT_1"/>
    <property type="match status" value="1"/>
</dbReference>
<keyword evidence="2" id="KW-1185">Reference proteome</keyword>
<dbReference type="PROSITE" id="PS50878">
    <property type="entry name" value="RT_POL"/>
    <property type="match status" value="1"/>
</dbReference>
<reference evidence="1" key="1">
    <citation type="submission" date="2020-04" db="EMBL/GenBank/DDBJ databases">
        <authorList>
            <person name="Alioto T."/>
            <person name="Alioto T."/>
            <person name="Gomez Garrido J."/>
        </authorList>
    </citation>
    <scope>NUCLEOTIDE SEQUENCE</scope>
    <source>
        <strain evidence="1">A484AB</strain>
    </source>
</reference>
<protein>
    <submittedName>
        <fullName evidence="1">Uncharacterized protein</fullName>
    </submittedName>
</protein>
<dbReference type="InterPro" id="IPR000477">
    <property type="entry name" value="RT_dom"/>
</dbReference>
<gene>
    <name evidence="1" type="ORF">PACLA_8A064370</name>
</gene>
<comment type="caution">
    <text evidence="1">The sequence shown here is derived from an EMBL/GenBank/DDBJ whole genome shotgun (WGS) entry which is preliminary data.</text>
</comment>
<dbReference type="Proteomes" id="UP001152795">
    <property type="component" value="Unassembled WGS sequence"/>
</dbReference>
<dbReference type="OrthoDB" id="5985347at2759"/>
<dbReference type="InterPro" id="IPR043502">
    <property type="entry name" value="DNA/RNA_pol_sf"/>
</dbReference>
<evidence type="ECO:0000313" key="1">
    <source>
        <dbReference type="EMBL" id="CAB4032348.1"/>
    </source>
</evidence>
<proteinExistence type="predicted"/>
<dbReference type="PANTHER" id="PTHR33332">
    <property type="entry name" value="REVERSE TRANSCRIPTASE DOMAIN-CONTAINING PROTEIN"/>
    <property type="match status" value="1"/>
</dbReference>
<name>A0A6S7JMS7_PARCT</name>
<accession>A0A6S7JMS7</accession>
<dbReference type="AlphaFoldDB" id="A0A6S7JMS7"/>
<organism evidence="1 2">
    <name type="scientific">Paramuricea clavata</name>
    <name type="common">Red gorgonian</name>
    <name type="synonym">Violescent sea-whip</name>
    <dbReference type="NCBI Taxonomy" id="317549"/>
    <lineage>
        <taxon>Eukaryota</taxon>
        <taxon>Metazoa</taxon>
        <taxon>Cnidaria</taxon>
        <taxon>Anthozoa</taxon>
        <taxon>Octocorallia</taxon>
        <taxon>Malacalcyonacea</taxon>
        <taxon>Plexauridae</taxon>
        <taxon>Paramuricea</taxon>
    </lineage>
</organism>
<evidence type="ECO:0000313" key="2">
    <source>
        <dbReference type="Proteomes" id="UP001152795"/>
    </source>
</evidence>
<dbReference type="EMBL" id="CACRXK020018330">
    <property type="protein sequence ID" value="CAB4032348.1"/>
    <property type="molecule type" value="Genomic_DNA"/>
</dbReference>